<evidence type="ECO:0000259" key="3">
    <source>
        <dbReference type="PROSITE" id="PS50056"/>
    </source>
</evidence>
<dbReference type="PANTHER" id="PTHR23339">
    <property type="entry name" value="TYROSINE SPECIFIC PROTEIN PHOSPHATASE AND DUAL SPECIFICITY PROTEIN PHOSPHATASE"/>
    <property type="match status" value="1"/>
</dbReference>
<dbReference type="EMBL" id="JH597770">
    <property type="protein sequence ID" value="EHP68039.1"/>
    <property type="molecule type" value="Genomic_DNA"/>
</dbReference>
<dbReference type="eggNOG" id="arCOG03413">
    <property type="taxonomic scope" value="Archaea"/>
</dbReference>
<evidence type="ECO:0000313" key="4">
    <source>
        <dbReference type="EMBL" id="EHP68039.1"/>
    </source>
</evidence>
<dbReference type="OrthoDB" id="117569at2157"/>
<keyword evidence="5" id="KW-1185">Reference proteome</keyword>
<dbReference type="InterPro" id="IPR000387">
    <property type="entry name" value="Tyr_Pase_dom"/>
</dbReference>
<dbReference type="STRING" id="671065.MetMK1DRAFT_00024620"/>
<dbReference type="HOGENOM" id="CLU_047330_4_1_2"/>
<dbReference type="Proteomes" id="UP000003980">
    <property type="component" value="Unassembled WGS sequence"/>
</dbReference>
<dbReference type="InterPro" id="IPR000242">
    <property type="entry name" value="PTP_cat"/>
</dbReference>
<dbReference type="FunFam" id="3.90.190.10:FF:000157">
    <property type="entry name" value="Protein-tyrosine phosphatase"/>
    <property type="match status" value="1"/>
</dbReference>
<evidence type="ECO:0000256" key="1">
    <source>
        <dbReference type="ARBA" id="ARBA00022801"/>
    </source>
</evidence>
<dbReference type="PROSITE" id="PS50054">
    <property type="entry name" value="TYR_PHOSPHATASE_DUAL"/>
    <property type="match status" value="1"/>
</dbReference>
<dbReference type="InterPro" id="IPR050561">
    <property type="entry name" value="PTP"/>
</dbReference>
<dbReference type="GO" id="GO:0004725">
    <property type="term" value="F:protein tyrosine phosphatase activity"/>
    <property type="evidence" value="ECO:0007669"/>
    <property type="project" value="InterPro"/>
</dbReference>
<gene>
    <name evidence="4" type="ORF">MetMK1DRAFT_00024620</name>
</gene>
<organism evidence="4 5">
    <name type="scientific">Metallosphaera yellowstonensis MK1</name>
    <dbReference type="NCBI Taxonomy" id="671065"/>
    <lineage>
        <taxon>Archaea</taxon>
        <taxon>Thermoproteota</taxon>
        <taxon>Thermoprotei</taxon>
        <taxon>Sulfolobales</taxon>
        <taxon>Sulfolobaceae</taxon>
        <taxon>Metallosphaera</taxon>
    </lineage>
</organism>
<feature type="domain" description="Tyrosine-protein phosphatase" evidence="2">
    <location>
        <begin position="1"/>
        <end position="151"/>
    </location>
</feature>
<dbReference type="SMART" id="SM00404">
    <property type="entry name" value="PTPc_motif"/>
    <property type="match status" value="1"/>
</dbReference>
<dbReference type="PRINTS" id="PR00700">
    <property type="entry name" value="PRTYPHPHTASE"/>
</dbReference>
<dbReference type="RefSeq" id="WP_009074056.1">
    <property type="nucleotide sequence ID" value="NZ_JH597770.1"/>
</dbReference>
<feature type="domain" description="Tyrosine specific protein phosphatases" evidence="3">
    <location>
        <begin position="76"/>
        <end position="139"/>
    </location>
</feature>
<dbReference type="InterPro" id="IPR029021">
    <property type="entry name" value="Prot-tyrosine_phosphatase-like"/>
</dbReference>
<dbReference type="AlphaFoldDB" id="H2C7B3"/>
<dbReference type="Pfam" id="PF22784">
    <property type="entry name" value="PTP-SAK"/>
    <property type="match status" value="1"/>
</dbReference>
<name>H2C7B3_9CREN</name>
<dbReference type="InterPro" id="IPR016130">
    <property type="entry name" value="Tyr_Pase_AS"/>
</dbReference>
<proteinExistence type="predicted"/>
<dbReference type="PROSITE" id="PS00383">
    <property type="entry name" value="TYR_PHOSPHATASE_1"/>
    <property type="match status" value="1"/>
</dbReference>
<dbReference type="InterPro" id="IPR020422">
    <property type="entry name" value="TYR_PHOSPHATASE_DUAL_dom"/>
</dbReference>
<reference evidence="4 5" key="1">
    <citation type="submission" date="2012-01" db="EMBL/GenBank/DDBJ databases">
        <title>Improved High-Quality Draft sequence of Metallosphaera yellowstonensis MK1.</title>
        <authorList>
            <consortium name="US DOE Joint Genome Institute"/>
            <person name="Lucas S."/>
            <person name="Han J."/>
            <person name="Cheng J.-F."/>
            <person name="Goodwin L."/>
            <person name="Pitluck S."/>
            <person name="Peters L."/>
            <person name="Teshima H."/>
            <person name="Detter J.C."/>
            <person name="Han C."/>
            <person name="Tapia R."/>
            <person name="Land M."/>
            <person name="Hauser L."/>
            <person name="Kyrpides N."/>
            <person name="Kozubal M."/>
            <person name="Macur R.E."/>
            <person name="Jay Z."/>
            <person name="Inskeep W."/>
            <person name="Woyke T."/>
        </authorList>
    </citation>
    <scope>NUCLEOTIDE SEQUENCE [LARGE SCALE GENOMIC DNA]</scope>
    <source>
        <strain evidence="4 5">MK1</strain>
    </source>
</reference>
<dbReference type="InterPro" id="IPR057023">
    <property type="entry name" value="PTP-SAK"/>
</dbReference>
<dbReference type="SUPFAM" id="SSF52799">
    <property type="entry name" value="(Phosphotyrosine protein) phosphatases II"/>
    <property type="match status" value="1"/>
</dbReference>
<dbReference type="InterPro" id="IPR003595">
    <property type="entry name" value="Tyr_Pase_cat"/>
</dbReference>
<sequence>MYWVRKDRIGGSQIPSNLEDVRDWKRRGVKKVLVLAEEWEIEEVWGSVDYYFQLLREEGFRVLHLPTPDGYPPTLEDFGRALRWLDEGSNVVHCVAGKGRTGTVIAGYLLVKEGLNPEEAVEEVRRYRPNAVDSVQQLLFLYKLRELNLGK</sequence>
<protein>
    <submittedName>
        <fullName evidence="4">Uncharacterized protein</fullName>
    </submittedName>
</protein>
<dbReference type="Gene3D" id="3.90.190.10">
    <property type="entry name" value="Protein tyrosine phosphatase superfamily"/>
    <property type="match status" value="1"/>
</dbReference>
<evidence type="ECO:0000313" key="5">
    <source>
        <dbReference type="Proteomes" id="UP000003980"/>
    </source>
</evidence>
<keyword evidence="1" id="KW-0378">Hydrolase</keyword>
<accession>H2C7B3</accession>
<evidence type="ECO:0000259" key="2">
    <source>
        <dbReference type="PROSITE" id="PS50054"/>
    </source>
</evidence>
<dbReference type="PROSITE" id="PS50056">
    <property type="entry name" value="TYR_PHOSPHATASE_2"/>
    <property type="match status" value="1"/>
</dbReference>